<evidence type="ECO:0000313" key="3">
    <source>
        <dbReference type="Proteomes" id="UP001058514"/>
    </source>
</evidence>
<keyword evidence="1" id="KW-1133">Transmembrane helix</keyword>
<proteinExistence type="predicted"/>
<organism evidence="2 3">
    <name type="scientific">Leisingera aquaemixtae</name>
    <dbReference type="NCBI Taxonomy" id="1396826"/>
    <lineage>
        <taxon>Bacteria</taxon>
        <taxon>Pseudomonadati</taxon>
        <taxon>Pseudomonadota</taxon>
        <taxon>Alphaproteobacteria</taxon>
        <taxon>Rhodobacterales</taxon>
        <taxon>Roseobacteraceae</taxon>
        <taxon>Leisingera</taxon>
    </lineage>
</organism>
<evidence type="ECO:0000256" key="1">
    <source>
        <dbReference type="SAM" id="Phobius"/>
    </source>
</evidence>
<name>A0ABY5WN62_9RHOB</name>
<accession>A0ABY5WN62</accession>
<gene>
    <name evidence="2" type="ORF">K3718_07705</name>
</gene>
<protein>
    <recommendedName>
        <fullName evidence="4">Intracellular septation protein A</fullName>
    </recommendedName>
</protein>
<keyword evidence="1" id="KW-0472">Membrane</keyword>
<feature type="transmembrane region" description="Helical" evidence="1">
    <location>
        <begin position="49"/>
        <end position="73"/>
    </location>
</feature>
<feature type="transmembrane region" description="Helical" evidence="1">
    <location>
        <begin position="94"/>
        <end position="116"/>
    </location>
</feature>
<dbReference type="Proteomes" id="UP001058514">
    <property type="component" value="Chromosome"/>
</dbReference>
<evidence type="ECO:0000313" key="2">
    <source>
        <dbReference type="EMBL" id="UWQ42962.1"/>
    </source>
</evidence>
<sequence length="167" mass="18662">MSWLSKVSEKVSGWLDNWPLAYGAAALFGIVAKWVLVDPVMIGKMHTVSILLSLAVPLLAFVLCQMVWFPMLWERHRSRNNRVSQVAKARMTQFLGKWSAGVVVAAILLVVLWNLWVYDLFEGKPRVAVYFLVLLLVGLFASVPFAAIKFYLDKLRLTPAGGGERAG</sequence>
<dbReference type="EMBL" id="CP081051">
    <property type="protein sequence ID" value="UWQ42962.1"/>
    <property type="molecule type" value="Genomic_DNA"/>
</dbReference>
<evidence type="ECO:0008006" key="4">
    <source>
        <dbReference type="Google" id="ProtNLM"/>
    </source>
</evidence>
<dbReference type="RefSeq" id="WP_259965515.1">
    <property type="nucleotide sequence ID" value="NZ_CP081051.1"/>
</dbReference>
<feature type="transmembrane region" description="Helical" evidence="1">
    <location>
        <begin position="128"/>
        <end position="148"/>
    </location>
</feature>
<keyword evidence="1" id="KW-0812">Transmembrane</keyword>
<keyword evidence="3" id="KW-1185">Reference proteome</keyword>
<reference evidence="2" key="1">
    <citation type="submission" date="2021-08" db="EMBL/GenBank/DDBJ databases">
        <authorList>
            <person name="Nwanade C."/>
            <person name="Wang M."/>
            <person name="Masoudi A."/>
            <person name="Yu Z."/>
            <person name="Liu J."/>
        </authorList>
    </citation>
    <scope>NUCLEOTIDE SEQUENCE</scope>
    <source>
        <strain evidence="2">S166</strain>
    </source>
</reference>
<feature type="transmembrane region" description="Helical" evidence="1">
    <location>
        <begin position="20"/>
        <end position="37"/>
    </location>
</feature>